<keyword evidence="8" id="KW-0915">Sodium</keyword>
<evidence type="ECO:0000256" key="10">
    <source>
        <dbReference type="ARBA" id="ARBA00023136"/>
    </source>
</evidence>
<accession>X1IJK4</accession>
<feature type="non-terminal residue" evidence="13">
    <location>
        <position position="94"/>
    </location>
</feature>
<evidence type="ECO:0000256" key="2">
    <source>
        <dbReference type="ARBA" id="ARBA00006434"/>
    </source>
</evidence>
<evidence type="ECO:0000256" key="11">
    <source>
        <dbReference type="ARBA" id="ARBA00023201"/>
    </source>
</evidence>
<dbReference type="Pfam" id="PF00474">
    <property type="entry name" value="SSF"/>
    <property type="match status" value="1"/>
</dbReference>
<dbReference type="EMBL" id="BARU01042165">
    <property type="protein sequence ID" value="GAH81892.1"/>
    <property type="molecule type" value="Genomic_DNA"/>
</dbReference>
<comment type="similarity">
    <text evidence="2">Belongs to the sodium:solute symporter (SSF) (TC 2.A.21) family.</text>
</comment>
<keyword evidence="7 12" id="KW-1133">Transmembrane helix</keyword>
<evidence type="ECO:0000256" key="9">
    <source>
        <dbReference type="ARBA" id="ARBA00023065"/>
    </source>
</evidence>
<dbReference type="AlphaFoldDB" id="X1IJK4"/>
<evidence type="ECO:0000256" key="5">
    <source>
        <dbReference type="ARBA" id="ARBA00022692"/>
    </source>
</evidence>
<comment type="caution">
    <text evidence="13">The sequence shown here is derived from an EMBL/GenBank/DDBJ whole genome shotgun (WGS) entry which is preliminary data.</text>
</comment>
<evidence type="ECO:0000256" key="6">
    <source>
        <dbReference type="ARBA" id="ARBA00022847"/>
    </source>
</evidence>
<dbReference type="GO" id="GO:0006814">
    <property type="term" value="P:sodium ion transport"/>
    <property type="evidence" value="ECO:0007669"/>
    <property type="project" value="UniProtKB-KW"/>
</dbReference>
<protein>
    <submittedName>
        <fullName evidence="13">Uncharacterized protein</fullName>
    </submittedName>
</protein>
<evidence type="ECO:0000313" key="13">
    <source>
        <dbReference type="EMBL" id="GAH81892.1"/>
    </source>
</evidence>
<dbReference type="InterPro" id="IPR050277">
    <property type="entry name" value="Sodium:Solute_Symporter"/>
</dbReference>
<dbReference type="PANTHER" id="PTHR48086">
    <property type="entry name" value="SODIUM/PROLINE SYMPORTER-RELATED"/>
    <property type="match status" value="1"/>
</dbReference>
<name>X1IJK4_9ZZZZ</name>
<evidence type="ECO:0000256" key="4">
    <source>
        <dbReference type="ARBA" id="ARBA00022475"/>
    </source>
</evidence>
<feature type="transmembrane region" description="Helical" evidence="12">
    <location>
        <begin position="66"/>
        <end position="86"/>
    </location>
</feature>
<dbReference type="Gene3D" id="1.20.1730.10">
    <property type="entry name" value="Sodium/glucose cotransporter"/>
    <property type="match status" value="1"/>
</dbReference>
<evidence type="ECO:0000256" key="1">
    <source>
        <dbReference type="ARBA" id="ARBA00004651"/>
    </source>
</evidence>
<evidence type="ECO:0000256" key="12">
    <source>
        <dbReference type="SAM" id="Phobius"/>
    </source>
</evidence>
<sequence length="94" mass="10783">MFATLMSAFTFFGGPGQVYSTGMEWFLVMGIMDGFLVPVLWYLIGSRQWKLGQKHRYITLGEMLEGRFSSCALRVLVSLVSLFWLFPYVNTLLL</sequence>
<dbReference type="InterPro" id="IPR038377">
    <property type="entry name" value="Na/Glc_symporter_sf"/>
</dbReference>
<proteinExistence type="inferred from homology"/>
<keyword evidence="10 12" id="KW-0472">Membrane</keyword>
<dbReference type="PROSITE" id="PS50283">
    <property type="entry name" value="NA_SOLUT_SYMP_3"/>
    <property type="match status" value="1"/>
</dbReference>
<dbReference type="PANTHER" id="PTHR48086:SF3">
    <property type="entry name" value="SODIUM_PROLINE SYMPORTER"/>
    <property type="match status" value="1"/>
</dbReference>
<keyword evidence="3" id="KW-0813">Transport</keyword>
<keyword evidence="11" id="KW-0739">Sodium transport</keyword>
<evidence type="ECO:0000256" key="8">
    <source>
        <dbReference type="ARBA" id="ARBA00023053"/>
    </source>
</evidence>
<comment type="subcellular location">
    <subcellularLocation>
        <location evidence="1">Cell membrane</location>
        <topology evidence="1">Multi-pass membrane protein</topology>
    </subcellularLocation>
</comment>
<feature type="transmembrane region" description="Helical" evidence="12">
    <location>
        <begin position="26"/>
        <end position="45"/>
    </location>
</feature>
<evidence type="ECO:0000256" key="7">
    <source>
        <dbReference type="ARBA" id="ARBA00022989"/>
    </source>
</evidence>
<dbReference type="GO" id="GO:0005886">
    <property type="term" value="C:plasma membrane"/>
    <property type="evidence" value="ECO:0007669"/>
    <property type="project" value="UniProtKB-SubCell"/>
</dbReference>
<evidence type="ECO:0000256" key="3">
    <source>
        <dbReference type="ARBA" id="ARBA00022448"/>
    </source>
</evidence>
<reference evidence="13" key="1">
    <citation type="journal article" date="2014" name="Front. Microbiol.">
        <title>High frequency of phylogenetically diverse reductive dehalogenase-homologous genes in deep subseafloor sedimentary metagenomes.</title>
        <authorList>
            <person name="Kawai M."/>
            <person name="Futagami T."/>
            <person name="Toyoda A."/>
            <person name="Takaki Y."/>
            <person name="Nishi S."/>
            <person name="Hori S."/>
            <person name="Arai W."/>
            <person name="Tsubouchi T."/>
            <person name="Morono Y."/>
            <person name="Uchiyama I."/>
            <person name="Ito T."/>
            <person name="Fujiyama A."/>
            <person name="Inagaki F."/>
            <person name="Takami H."/>
        </authorList>
    </citation>
    <scope>NUCLEOTIDE SEQUENCE</scope>
    <source>
        <strain evidence="13">Expedition CK06-06</strain>
    </source>
</reference>
<dbReference type="GO" id="GO:0015293">
    <property type="term" value="F:symporter activity"/>
    <property type="evidence" value="ECO:0007669"/>
    <property type="project" value="UniProtKB-KW"/>
</dbReference>
<keyword evidence="4" id="KW-1003">Cell membrane</keyword>
<keyword evidence="6" id="KW-0769">Symport</keyword>
<keyword evidence="5 12" id="KW-0812">Transmembrane</keyword>
<dbReference type="InterPro" id="IPR001734">
    <property type="entry name" value="Na/solute_symporter"/>
</dbReference>
<keyword evidence="9" id="KW-0406">Ion transport</keyword>
<gene>
    <name evidence="13" type="ORF">S03H2_64845</name>
</gene>
<organism evidence="13">
    <name type="scientific">marine sediment metagenome</name>
    <dbReference type="NCBI Taxonomy" id="412755"/>
    <lineage>
        <taxon>unclassified sequences</taxon>
        <taxon>metagenomes</taxon>
        <taxon>ecological metagenomes</taxon>
    </lineage>
</organism>